<name>A0ABS6EUA6_9FIRM</name>
<feature type="compositionally biased region" description="Acidic residues" evidence="1">
    <location>
        <begin position="457"/>
        <end position="468"/>
    </location>
</feature>
<comment type="caution">
    <text evidence="2">The sequence shown here is derived from an EMBL/GenBank/DDBJ whole genome shotgun (WGS) entry which is preliminary data.</text>
</comment>
<feature type="compositionally biased region" description="Low complexity" evidence="1">
    <location>
        <begin position="469"/>
        <end position="480"/>
    </location>
</feature>
<accession>A0ABS6EUA6</accession>
<evidence type="ECO:0008006" key="4">
    <source>
        <dbReference type="Google" id="ProtNLM"/>
    </source>
</evidence>
<protein>
    <recommendedName>
        <fullName evidence="4">Regulatory protein YycH domain-containing protein</fullName>
    </recommendedName>
</protein>
<evidence type="ECO:0000256" key="1">
    <source>
        <dbReference type="SAM" id="MobiDB-lite"/>
    </source>
</evidence>
<gene>
    <name evidence="2" type="ORF">KQI75_07430</name>
</gene>
<dbReference type="EMBL" id="JAHLQI010000003">
    <property type="protein sequence ID" value="MBU5490449.1"/>
    <property type="molecule type" value="Genomic_DNA"/>
</dbReference>
<evidence type="ECO:0000313" key="3">
    <source>
        <dbReference type="Proteomes" id="UP000783588"/>
    </source>
</evidence>
<feature type="region of interest" description="Disordered" evidence="1">
    <location>
        <begin position="457"/>
        <end position="482"/>
    </location>
</feature>
<sequence length="533" mass="57801">MSRKQLPNRRTRRAKTRWFARHKHLLRNGVLVVLLAAIPVQSVLLWREVLPQHTLSLPHWLLSSEQTQTDDAAGTMPIRFASRSKNGVFGVEYNMDGVKQAYEQTADVWMQALSHASKPYTTTMETYSRALSNQILMMQYDGQVPAAMIANWLGCSDTKNLADCALGTVLLSKSKDGYQLYFRDSSSGTIKRTDTSVQDEDFRLAVEQFEPNGCSLAVDEKTAAISPDVLYNAGGMKFDVMSFAPYTGEDGIEQVLTAFGLQAEDAVQHAYTSGGKTIYVSGKHTFRLGGDGTAVYDGTGIGVSAAHGQKLYQQDVQTAYRLTGEILEAIGSGAVPALKKTYTDDGGKYIVVYGMQINGVPVDNAAAGYLARYTFDNGMLTHAELALRTCQSTGETIAVMPEKQAAASLAFDADAILSLRYVDPAKETANDWSDAYASAASDAADAAWSAEDGDADLSWDEMQDDTSDADSAAGSTGTTAWYDNTGTAVSPQWYVLQYGKEDAKDAVNRTRTPDHITVVMQDFDHLIQGGGAS</sequence>
<proteinExistence type="predicted"/>
<keyword evidence="3" id="KW-1185">Reference proteome</keyword>
<dbReference type="RefSeq" id="WP_216470105.1">
    <property type="nucleotide sequence ID" value="NZ_JAHLQI010000003.1"/>
</dbReference>
<organism evidence="2 3">
    <name type="scientific">Butyricicoccus intestinisimiae</name>
    <dbReference type="NCBI Taxonomy" id="2841509"/>
    <lineage>
        <taxon>Bacteria</taxon>
        <taxon>Bacillati</taxon>
        <taxon>Bacillota</taxon>
        <taxon>Clostridia</taxon>
        <taxon>Eubacteriales</taxon>
        <taxon>Butyricicoccaceae</taxon>
        <taxon>Butyricicoccus</taxon>
    </lineage>
</organism>
<dbReference type="Proteomes" id="UP000783588">
    <property type="component" value="Unassembled WGS sequence"/>
</dbReference>
<reference evidence="2 3" key="1">
    <citation type="submission" date="2021-06" db="EMBL/GenBank/DDBJ databases">
        <authorList>
            <person name="Sun Q."/>
            <person name="Li D."/>
        </authorList>
    </citation>
    <scope>NUCLEOTIDE SEQUENCE [LARGE SCALE GENOMIC DNA]</scope>
    <source>
        <strain evidence="2 3">MSJd-7</strain>
    </source>
</reference>
<evidence type="ECO:0000313" key="2">
    <source>
        <dbReference type="EMBL" id="MBU5490449.1"/>
    </source>
</evidence>